<keyword evidence="8" id="KW-1185">Reference proteome</keyword>
<evidence type="ECO:0000256" key="1">
    <source>
        <dbReference type="ARBA" id="ARBA00004141"/>
    </source>
</evidence>
<dbReference type="InterPro" id="IPR005016">
    <property type="entry name" value="TDE1/TMS"/>
</dbReference>
<feature type="transmembrane region" description="Helical" evidence="6">
    <location>
        <begin position="115"/>
        <end position="133"/>
    </location>
</feature>
<dbReference type="EMBL" id="BRYB01002104">
    <property type="protein sequence ID" value="GMI39746.1"/>
    <property type="molecule type" value="Genomic_DNA"/>
</dbReference>
<keyword evidence="5 6" id="KW-0472">Membrane</keyword>
<evidence type="ECO:0000256" key="3">
    <source>
        <dbReference type="ARBA" id="ARBA00022692"/>
    </source>
</evidence>
<keyword evidence="3 6" id="KW-0812">Transmembrane</keyword>
<feature type="transmembrane region" description="Helical" evidence="6">
    <location>
        <begin position="153"/>
        <end position="173"/>
    </location>
</feature>
<accession>A0ABQ6N4W5</accession>
<comment type="similarity">
    <text evidence="2">Belongs to the TDE1 family.</text>
</comment>
<comment type="caution">
    <text evidence="7">The sequence shown here is derived from an EMBL/GenBank/DDBJ whole genome shotgun (WGS) entry which is preliminary data.</text>
</comment>
<dbReference type="Pfam" id="PF03348">
    <property type="entry name" value="Serinc"/>
    <property type="match status" value="1"/>
</dbReference>
<reference evidence="7 8" key="1">
    <citation type="journal article" date="2023" name="Commun. Biol.">
        <title>Genome analysis of Parmales, the sister group of diatoms, reveals the evolutionary specialization of diatoms from phago-mixotrophs to photoautotrophs.</title>
        <authorList>
            <person name="Ban H."/>
            <person name="Sato S."/>
            <person name="Yoshikawa S."/>
            <person name="Yamada K."/>
            <person name="Nakamura Y."/>
            <person name="Ichinomiya M."/>
            <person name="Sato N."/>
            <person name="Blanc-Mathieu R."/>
            <person name="Endo H."/>
            <person name="Kuwata A."/>
            <person name="Ogata H."/>
        </authorList>
    </citation>
    <scope>NUCLEOTIDE SEQUENCE [LARGE SCALE GENOMIC DNA]</scope>
</reference>
<dbReference type="InterPro" id="IPR046807">
    <property type="entry name" value="Tra1_central"/>
</dbReference>
<evidence type="ECO:0000256" key="5">
    <source>
        <dbReference type="ARBA" id="ARBA00023136"/>
    </source>
</evidence>
<keyword evidence="4 6" id="KW-1133">Transmembrane helix</keyword>
<dbReference type="Proteomes" id="UP001165060">
    <property type="component" value="Unassembled WGS sequence"/>
</dbReference>
<evidence type="ECO:0000313" key="8">
    <source>
        <dbReference type="Proteomes" id="UP001165060"/>
    </source>
</evidence>
<evidence type="ECO:0000256" key="2">
    <source>
        <dbReference type="ARBA" id="ARBA00006665"/>
    </source>
</evidence>
<evidence type="ECO:0000313" key="7">
    <source>
        <dbReference type="EMBL" id="GMI39746.1"/>
    </source>
</evidence>
<evidence type="ECO:0000256" key="4">
    <source>
        <dbReference type="ARBA" id="ARBA00022989"/>
    </source>
</evidence>
<name>A0ABQ6N4W5_9STRA</name>
<proteinExistence type="inferred from homology"/>
<evidence type="ECO:0000256" key="6">
    <source>
        <dbReference type="SAM" id="Phobius"/>
    </source>
</evidence>
<dbReference type="Pfam" id="PF20175">
    <property type="entry name" value="Tra1_central"/>
    <property type="match status" value="1"/>
</dbReference>
<organism evidence="7 8">
    <name type="scientific">Tetraparma gracilis</name>
    <dbReference type="NCBI Taxonomy" id="2962635"/>
    <lineage>
        <taxon>Eukaryota</taxon>
        <taxon>Sar</taxon>
        <taxon>Stramenopiles</taxon>
        <taxon>Ochrophyta</taxon>
        <taxon>Bolidophyceae</taxon>
        <taxon>Parmales</taxon>
        <taxon>Triparmaceae</taxon>
        <taxon>Tetraparma</taxon>
    </lineage>
</organism>
<comment type="subcellular location">
    <subcellularLocation>
        <location evidence="1">Membrane</location>
        <topology evidence="1">Multi-pass membrane protein</topology>
    </subcellularLocation>
</comment>
<sequence>MTLLRLFKVVFSSVGLFPDNEAVLRPHLQTLVVSCLRFATETSSPGNFYYLLRNLFRSISGGKFEHSYKVTGVVTADKYGATEDAANKSTTGGTAHEAVRESVGGDFDNGQAWKLNLVLVMISMWMPMVLTDWGSLNVDGGVVSKPSAGETAMWMIISAQWIALSLYIWTLVAPRMFPDRDFS</sequence>
<gene>
    <name evidence="7" type="ORF">TeGR_g11767</name>
</gene>
<protein>
    <submittedName>
        <fullName evidence="7">Uncharacterized protein</fullName>
    </submittedName>
</protein>